<proteinExistence type="predicted"/>
<feature type="domain" description="THUMP-like" evidence="1">
    <location>
        <begin position="322"/>
        <end position="390"/>
    </location>
</feature>
<organism evidence="3 4">
    <name type="scientific">Maribacter orientalis</name>
    <dbReference type="NCBI Taxonomy" id="228957"/>
    <lineage>
        <taxon>Bacteria</taxon>
        <taxon>Pseudomonadati</taxon>
        <taxon>Bacteroidota</taxon>
        <taxon>Flavobacteriia</taxon>
        <taxon>Flavobacteriales</taxon>
        <taxon>Flavobacteriaceae</taxon>
        <taxon>Maribacter</taxon>
    </lineage>
</organism>
<reference evidence="4" key="1">
    <citation type="submission" date="2016-10" db="EMBL/GenBank/DDBJ databases">
        <authorList>
            <person name="Varghese N."/>
            <person name="Submissions S."/>
        </authorList>
    </citation>
    <scope>NUCLEOTIDE SEQUENCE [LARGE SCALE GENOMIC DNA]</scope>
    <source>
        <strain evidence="4">DSM 16471</strain>
    </source>
</reference>
<dbReference type="InterPro" id="IPR029063">
    <property type="entry name" value="SAM-dependent_MTases_sf"/>
</dbReference>
<evidence type="ECO:0000313" key="3">
    <source>
        <dbReference type="EMBL" id="SEM22813.1"/>
    </source>
</evidence>
<keyword evidence="4" id="KW-1185">Reference proteome</keyword>
<dbReference type="Gene3D" id="1.10.10.1110">
    <property type="entry name" value="Methyltransferase PG1098, N-terminal domain"/>
    <property type="match status" value="1"/>
</dbReference>
<evidence type="ECO:0000259" key="1">
    <source>
        <dbReference type="Pfam" id="PF18096"/>
    </source>
</evidence>
<dbReference type="RefSeq" id="WP_091627226.1">
    <property type="nucleotide sequence ID" value="NZ_FNZN01000012.1"/>
</dbReference>
<name>A0A1H7WMR2_9FLAO</name>
<dbReference type="SUPFAM" id="SSF53335">
    <property type="entry name" value="S-adenosyl-L-methionine-dependent methyltransferases"/>
    <property type="match status" value="1"/>
</dbReference>
<dbReference type="Pfam" id="PF22013">
    <property type="entry name" value="PG_1098_Fer"/>
    <property type="match status" value="1"/>
</dbReference>
<dbReference type="PANTHER" id="PTHR14741">
    <property type="entry name" value="S-ADENOSYLMETHIONINE-DEPENDENT METHYLTRANSFERASE RELATED"/>
    <property type="match status" value="1"/>
</dbReference>
<dbReference type="STRING" id="228957.SAMN04488008_11232"/>
<dbReference type="EMBL" id="FNZN01000012">
    <property type="protein sequence ID" value="SEM22813.1"/>
    <property type="molecule type" value="Genomic_DNA"/>
</dbReference>
<dbReference type="AlphaFoldDB" id="A0A1H7WMR2"/>
<dbReference type="Gene3D" id="3.40.50.150">
    <property type="entry name" value="Vaccinia Virus protein VP39"/>
    <property type="match status" value="1"/>
</dbReference>
<sequence>MNLKILSNEVQQFINENLASDIHKILLKNSPFSEVTSKELVEQIESKSKSKHKLPTWFATKNIFYPNKINLSQTSSEVAAHYKSSLVQGKTLIDITAGLGIDSFAFSKNINKIIHIEKNEELSAIAQHNFIQLEATKIECISADGICFLKNNSQTFDWIYLDPSRRDKNNNKVYYLSDCEPDVNEHLIFLFTKSNNILIKTGPLLDLNNGLKQLRSVKEIHIVAIGNDVKEVLWLLEKNYSEEPLIKTINFKNENKQTFDFYLNQERSAISTYSIPLAYLYEPNAAILKSGSFEYVGRYYNLKKIHSNSHLYTSDKLISFPGRVFKILNILDYSKKSLKNLDISKANITARNFPDSVEKIRKKLNLKDGGHTYLFFTTNKDQKHIVINCTQIFE</sequence>
<evidence type="ECO:0000259" key="2">
    <source>
        <dbReference type="Pfam" id="PF22013"/>
    </source>
</evidence>
<dbReference type="Proteomes" id="UP000198990">
    <property type="component" value="Unassembled WGS sequence"/>
</dbReference>
<dbReference type="InterPro" id="IPR054168">
    <property type="entry name" value="PG_1098_Fer"/>
</dbReference>
<accession>A0A1H7WMR2</accession>
<dbReference type="PANTHER" id="PTHR14741:SF32">
    <property type="entry name" value="TRIMETHYLGUANOSINE SYNTHASE"/>
    <property type="match status" value="1"/>
</dbReference>
<dbReference type="InterPro" id="IPR041497">
    <property type="entry name" value="Thump-like"/>
</dbReference>
<evidence type="ECO:0000313" key="4">
    <source>
        <dbReference type="Proteomes" id="UP000198990"/>
    </source>
</evidence>
<dbReference type="CDD" id="cd02440">
    <property type="entry name" value="AdoMet_MTases"/>
    <property type="match status" value="1"/>
</dbReference>
<dbReference type="Pfam" id="PF18096">
    <property type="entry name" value="Thump_like"/>
    <property type="match status" value="1"/>
</dbReference>
<feature type="domain" description="PG-1098 ferredoxin-like" evidence="2">
    <location>
        <begin position="279"/>
        <end position="321"/>
    </location>
</feature>
<protein>
    <submittedName>
        <fullName evidence="3">Uncharacterized protein</fullName>
    </submittedName>
</protein>
<dbReference type="OrthoDB" id="1000417at2"/>
<gene>
    <name evidence="3" type="ORF">SAMN04488008_11232</name>
</gene>